<dbReference type="PANTHER" id="PTHR30432:SF1">
    <property type="entry name" value="DNA-BINDING TRANSCRIPTIONAL DUAL REGULATOR MODE"/>
    <property type="match status" value="1"/>
</dbReference>
<dbReference type="AlphaFoldDB" id="A3XP93"/>
<protein>
    <submittedName>
        <fullName evidence="2">Putative transcriptional regulator, ModE family protein</fullName>
    </submittedName>
</protein>
<dbReference type="STRING" id="398720.MED217_08760"/>
<dbReference type="OrthoDB" id="9805928at2"/>
<organism evidence="2 3">
    <name type="scientific">Leeuwenhoekiella blandensis (strain CECT 7118 / CCUG 51940 / KCTC 22103 / MED217)</name>
    <name type="common">Flavobacterium sp. (strain MED217)</name>
    <dbReference type="NCBI Taxonomy" id="398720"/>
    <lineage>
        <taxon>Bacteria</taxon>
        <taxon>Pseudomonadati</taxon>
        <taxon>Bacteroidota</taxon>
        <taxon>Flavobacteriia</taxon>
        <taxon>Flavobacteriales</taxon>
        <taxon>Flavobacteriaceae</taxon>
        <taxon>Leeuwenhoekiella</taxon>
    </lineage>
</organism>
<dbReference type="PANTHER" id="PTHR30432">
    <property type="entry name" value="TRANSCRIPTIONAL REGULATOR MODE"/>
    <property type="match status" value="1"/>
</dbReference>
<dbReference type="InterPro" id="IPR000847">
    <property type="entry name" value="LysR_HTH_N"/>
</dbReference>
<dbReference type="InterPro" id="IPR051815">
    <property type="entry name" value="Molybdate_resp_trans_reg"/>
</dbReference>
<dbReference type="GO" id="GO:0003700">
    <property type="term" value="F:DNA-binding transcription factor activity"/>
    <property type="evidence" value="ECO:0007669"/>
    <property type="project" value="InterPro"/>
</dbReference>
<evidence type="ECO:0000313" key="3">
    <source>
        <dbReference type="Proteomes" id="UP000001601"/>
    </source>
</evidence>
<evidence type="ECO:0000259" key="1">
    <source>
        <dbReference type="Pfam" id="PF00126"/>
    </source>
</evidence>
<accession>A3XP93</accession>
<reference evidence="2 3" key="1">
    <citation type="journal article" date="2007" name="Nature">
        <title>Light stimulates growth of proteorhodopsin-containing marine Flavobacteria.</title>
        <authorList>
            <person name="Gomez-Consarnau L."/>
            <person name="Gonzalez J.M."/>
            <person name="Coll-Llado M."/>
            <person name="Gourdon P."/>
            <person name="Pascher T."/>
            <person name="Neutze R."/>
            <person name="Pedros-Alio C."/>
            <person name="Pinhassi J."/>
        </authorList>
    </citation>
    <scope>NUCLEOTIDE SEQUENCE [LARGE SCALE GENOMIC DNA]</scope>
    <source>
        <strain evidence="2 3">MED217</strain>
    </source>
</reference>
<dbReference type="EMBL" id="AANC01000007">
    <property type="protein sequence ID" value="EAQ48625.1"/>
    <property type="molecule type" value="Genomic_DNA"/>
</dbReference>
<proteinExistence type="predicted"/>
<dbReference type="InterPro" id="IPR036388">
    <property type="entry name" value="WH-like_DNA-bd_sf"/>
</dbReference>
<dbReference type="eggNOG" id="COG2005">
    <property type="taxonomic scope" value="Bacteria"/>
</dbReference>
<dbReference type="RefSeq" id="WP_009780128.1">
    <property type="nucleotide sequence ID" value="NZ_CH672395.1"/>
</dbReference>
<comment type="caution">
    <text evidence="2">The sequence shown here is derived from an EMBL/GenBank/DDBJ whole genome shotgun (WGS) entry which is preliminary data.</text>
</comment>
<name>A3XP93_LEEBM</name>
<gene>
    <name evidence="2" type="ORF">MED217_08760</name>
</gene>
<keyword evidence="3" id="KW-1185">Reference proteome</keyword>
<dbReference type="Pfam" id="PF00126">
    <property type="entry name" value="HTH_1"/>
    <property type="match status" value="1"/>
</dbReference>
<dbReference type="HOGENOM" id="CLU_125440_2_1_10"/>
<dbReference type="Gene3D" id="1.10.10.10">
    <property type="entry name" value="Winged helix-like DNA-binding domain superfamily/Winged helix DNA-binding domain"/>
    <property type="match status" value="1"/>
</dbReference>
<dbReference type="InterPro" id="IPR036390">
    <property type="entry name" value="WH_DNA-bd_sf"/>
</dbReference>
<dbReference type="SUPFAM" id="SSF46785">
    <property type="entry name" value="Winged helix' DNA-binding domain"/>
    <property type="match status" value="1"/>
</dbReference>
<evidence type="ECO:0000313" key="2">
    <source>
        <dbReference type="EMBL" id="EAQ48625.1"/>
    </source>
</evidence>
<sequence length="111" mass="12235">MRAVKSRVWIEEDGQVFLGYGRVELLKNIEKTQSISAAAKAMNMSYKKAWSLINSMNTLSDTPLVITNTGGKSGGGTVLTAYGKSMIAEFEKLNTACETFLDEKYEDLKEA</sequence>
<dbReference type="Proteomes" id="UP000001601">
    <property type="component" value="Unassembled WGS sequence"/>
</dbReference>
<feature type="domain" description="HTH lysR-type" evidence="1">
    <location>
        <begin position="23"/>
        <end position="83"/>
    </location>
</feature>